<organism evidence="2 3">
    <name type="scientific">Thalassovita taeanensis</name>
    <dbReference type="NCBI Taxonomy" id="657014"/>
    <lineage>
        <taxon>Bacteria</taxon>
        <taxon>Pseudomonadati</taxon>
        <taxon>Pseudomonadota</taxon>
        <taxon>Alphaproteobacteria</taxon>
        <taxon>Rhodobacterales</taxon>
        <taxon>Roseobacteraceae</taxon>
        <taxon>Thalassovita</taxon>
    </lineage>
</organism>
<dbReference type="InterPro" id="IPR011990">
    <property type="entry name" value="TPR-like_helical_dom_sf"/>
</dbReference>
<name>A0A1H9JXB9_9RHOB</name>
<keyword evidence="1" id="KW-0802">TPR repeat</keyword>
<dbReference type="AlphaFoldDB" id="A0A1H9JXB9"/>
<accession>A0A1H9JXB9</accession>
<dbReference type="STRING" id="657014.SAMN04488092_11676"/>
<gene>
    <name evidence="2" type="ORF">SAMN04488092_11676</name>
</gene>
<evidence type="ECO:0000256" key="1">
    <source>
        <dbReference type="PROSITE-ProRule" id="PRU00339"/>
    </source>
</evidence>
<evidence type="ECO:0000313" key="3">
    <source>
        <dbReference type="Proteomes" id="UP000198634"/>
    </source>
</evidence>
<dbReference type="Proteomes" id="UP000198634">
    <property type="component" value="Unassembled WGS sequence"/>
</dbReference>
<evidence type="ECO:0000313" key="2">
    <source>
        <dbReference type="EMBL" id="SEQ91499.1"/>
    </source>
</evidence>
<dbReference type="OrthoDB" id="7860720at2"/>
<dbReference type="SUPFAM" id="SSF48452">
    <property type="entry name" value="TPR-like"/>
    <property type="match status" value="1"/>
</dbReference>
<protein>
    <submittedName>
        <fullName evidence="2">Uncharacterized protein</fullName>
    </submittedName>
</protein>
<dbReference type="Gene3D" id="1.25.40.10">
    <property type="entry name" value="Tetratricopeptide repeat domain"/>
    <property type="match status" value="1"/>
</dbReference>
<keyword evidence="3" id="KW-1185">Reference proteome</keyword>
<dbReference type="InterPro" id="IPR019734">
    <property type="entry name" value="TPR_rpt"/>
</dbReference>
<proteinExistence type="predicted"/>
<sequence>MVDLSSLPRLLAAENWPAAEKLLRRAAGHKNAPAQVFYNLAKVIEAQGGAGLFWLKRAVRADPRYAVAWFELGRGLIDARDLPGAEAAFAKAALLDPSDAEAWRNLLRLRLRLSDWARARGALGHLPEDMETRLAAYRIAAELGEDVTNLRAALLADPAIRPEAIKALTRTAKGQVPLRFPTLQAR</sequence>
<reference evidence="2 3" key="1">
    <citation type="submission" date="2016-10" db="EMBL/GenBank/DDBJ databases">
        <authorList>
            <person name="de Groot N.N."/>
        </authorList>
    </citation>
    <scope>NUCLEOTIDE SEQUENCE [LARGE SCALE GENOMIC DNA]</scope>
    <source>
        <strain evidence="2 3">DSM 22007</strain>
    </source>
</reference>
<dbReference type="EMBL" id="FOEP01000016">
    <property type="protein sequence ID" value="SEQ91499.1"/>
    <property type="molecule type" value="Genomic_DNA"/>
</dbReference>
<dbReference type="PROSITE" id="PS50005">
    <property type="entry name" value="TPR"/>
    <property type="match status" value="1"/>
</dbReference>
<feature type="repeat" description="TPR" evidence="1">
    <location>
        <begin position="66"/>
        <end position="99"/>
    </location>
</feature>
<dbReference type="RefSeq" id="WP_090271019.1">
    <property type="nucleotide sequence ID" value="NZ_FOEP01000016.1"/>
</dbReference>